<sequence>MQIILTRHGQVEGIDPPRFRGRTELELTPQGRQQAELLADTIAARFTPVAVYTSPMKRCRDTGHAIATVCAIPEHVQSGIDDFDYGAWQWKSHADACAEFPDQYALWKTAPQWMQFPGGESLQTVALRTTDTLRGLLAAHISDTIVLVGHDSINRVLLLHALDMPLSAYWRVAQDPCCLNVIDVNRGGNAKVLQINETGHLARRD</sequence>
<dbReference type="RefSeq" id="WP_009687392.1">
    <property type="nucleotide sequence ID" value="NZ_JAUJRV010000016.1"/>
</dbReference>
<dbReference type="SMART" id="SM00855">
    <property type="entry name" value="PGAM"/>
    <property type="match status" value="1"/>
</dbReference>
<dbReference type="EC" id="3.1.3.-" evidence="2"/>
<evidence type="ECO:0000313" key="2">
    <source>
        <dbReference type="EMBL" id="MDN7797153.1"/>
    </source>
</evidence>
<accession>A0AAW7T558</accession>
<dbReference type="InterPro" id="IPR050275">
    <property type="entry name" value="PGM_Phosphatase"/>
</dbReference>
<proteinExistence type="predicted"/>
<reference evidence="2" key="1">
    <citation type="submission" date="2023-07" db="EMBL/GenBank/DDBJ databases">
        <title>A collection of bacterial strains from the Burkholderia cepacia Research Laboratory and Repository.</title>
        <authorList>
            <person name="Lipuma J."/>
            <person name="Spilker T."/>
            <person name="Caverly L."/>
        </authorList>
    </citation>
    <scope>NUCLEOTIDE SEQUENCE</scope>
    <source>
        <strain evidence="2">AU44268</strain>
    </source>
</reference>
<dbReference type="PANTHER" id="PTHR48100">
    <property type="entry name" value="BROAD-SPECIFICITY PHOSPHATASE YOR283W-RELATED"/>
    <property type="match status" value="1"/>
</dbReference>
<dbReference type="GO" id="GO:0016791">
    <property type="term" value="F:phosphatase activity"/>
    <property type="evidence" value="ECO:0007669"/>
    <property type="project" value="TreeGrafter"/>
</dbReference>
<protein>
    <submittedName>
        <fullName evidence="2">Histidine phosphatase family protein</fullName>
        <ecNumber evidence="2">3.1.3.-</ecNumber>
    </submittedName>
</protein>
<keyword evidence="2" id="KW-0378">Hydrolase</keyword>
<dbReference type="Pfam" id="PF00300">
    <property type="entry name" value="His_Phos_1"/>
    <property type="match status" value="1"/>
</dbReference>
<dbReference type="SUPFAM" id="SSF53254">
    <property type="entry name" value="Phosphoglycerate mutase-like"/>
    <property type="match status" value="1"/>
</dbReference>
<dbReference type="InterPro" id="IPR029033">
    <property type="entry name" value="His_PPase_superfam"/>
</dbReference>
<feature type="binding site" evidence="1">
    <location>
        <position position="58"/>
    </location>
    <ligand>
        <name>substrate</name>
    </ligand>
</feature>
<evidence type="ECO:0000256" key="1">
    <source>
        <dbReference type="PIRSR" id="PIRSR613078-2"/>
    </source>
</evidence>
<organism evidence="2 3">
    <name type="scientific">Burkholderia vietnamiensis</name>
    <dbReference type="NCBI Taxonomy" id="60552"/>
    <lineage>
        <taxon>Bacteria</taxon>
        <taxon>Pseudomonadati</taxon>
        <taxon>Pseudomonadota</taxon>
        <taxon>Betaproteobacteria</taxon>
        <taxon>Burkholderiales</taxon>
        <taxon>Burkholderiaceae</taxon>
        <taxon>Burkholderia</taxon>
        <taxon>Burkholderia cepacia complex</taxon>
    </lineage>
</organism>
<evidence type="ECO:0000313" key="3">
    <source>
        <dbReference type="Proteomes" id="UP001171620"/>
    </source>
</evidence>
<comment type="caution">
    <text evidence="2">The sequence shown here is derived from an EMBL/GenBank/DDBJ whole genome shotgun (WGS) entry which is preliminary data.</text>
</comment>
<dbReference type="PIRSF" id="PIRSF000709">
    <property type="entry name" value="6PFK_2-Ptase"/>
    <property type="match status" value="1"/>
</dbReference>
<dbReference type="CDD" id="cd07067">
    <property type="entry name" value="HP_PGM_like"/>
    <property type="match status" value="1"/>
</dbReference>
<dbReference type="EMBL" id="JAUJRV010000016">
    <property type="protein sequence ID" value="MDN7797153.1"/>
    <property type="molecule type" value="Genomic_DNA"/>
</dbReference>
<name>A0AAW7T558_BURVI</name>
<gene>
    <name evidence="2" type="ORF">QZM33_19645</name>
</gene>
<dbReference type="Proteomes" id="UP001171620">
    <property type="component" value="Unassembled WGS sequence"/>
</dbReference>
<dbReference type="AlphaFoldDB" id="A0AAW7T558"/>
<dbReference type="InterPro" id="IPR013078">
    <property type="entry name" value="His_Pase_superF_clade-1"/>
</dbReference>
<dbReference type="Gene3D" id="3.40.50.1240">
    <property type="entry name" value="Phosphoglycerate mutase-like"/>
    <property type="match status" value="1"/>
</dbReference>